<dbReference type="VEuPathDB" id="FungiDB:FFUJ_14218"/>
<gene>
    <name evidence="1" type="ORF">FFUJ_14218</name>
</gene>
<sequence>MNSLVGGAKGSGRYISILNDFDCPIPYQRFLALYLKALELSSETHFIVEQFLLAQEKQNAEALYPLKDRQDSMSTKNIRDAAVGHLRYPLRLTGDPQSRVPETKSKAWQDIQQAIDDPTSDFPCLSPYKNGENTAAGVAIGIKQSHRAWKQSSVSSALSKKSQAPQPLEVGVNVKADTENVSRMTKRILGSLKISNDIFGCVICICSRGWLGTTTSGMSNAARRCQGS</sequence>
<dbReference type="AlphaFoldDB" id="S0EMV8"/>
<protein>
    <submittedName>
        <fullName evidence="1">Uncharacterized protein</fullName>
    </submittedName>
</protein>
<dbReference type="EMBL" id="HF679034">
    <property type="protein sequence ID" value="CCT76151.1"/>
    <property type="molecule type" value="Genomic_DNA"/>
</dbReference>
<dbReference type="GeneID" id="35407670"/>
<evidence type="ECO:0000313" key="1">
    <source>
        <dbReference type="EMBL" id="CCT76151.1"/>
    </source>
</evidence>
<dbReference type="RefSeq" id="XP_023438197.1">
    <property type="nucleotide sequence ID" value="XM_023571136.1"/>
</dbReference>
<accession>S0EMV8</accession>
<dbReference type="HOGENOM" id="CLU_1214852_0_0_1"/>
<keyword evidence="2" id="KW-1185">Reference proteome</keyword>
<name>S0EMV8_GIBF5</name>
<dbReference type="Proteomes" id="UP000016800">
    <property type="component" value="Chromosome XII"/>
</dbReference>
<dbReference type="STRING" id="1279085.S0EMV8"/>
<proteinExistence type="predicted"/>
<reference evidence="2" key="1">
    <citation type="journal article" date="2013" name="PLoS Pathog.">
        <title>Deciphering the cryptic genome: genome-wide analyses of the rice pathogen Fusarium fujikuroi reveal complex regulation of secondary metabolism and novel metabolites.</title>
        <authorList>
            <person name="Wiemann P."/>
            <person name="Sieber C.M."/>
            <person name="von Bargen K.W."/>
            <person name="Studt L."/>
            <person name="Niehaus E.M."/>
            <person name="Espino J.J."/>
            <person name="Huss K."/>
            <person name="Michielse C.B."/>
            <person name="Albermann S."/>
            <person name="Wagner D."/>
            <person name="Bergner S.V."/>
            <person name="Connolly L.R."/>
            <person name="Fischer A."/>
            <person name="Reuter G."/>
            <person name="Kleigrewe K."/>
            <person name="Bald T."/>
            <person name="Wingfield B.D."/>
            <person name="Ophir R."/>
            <person name="Freeman S."/>
            <person name="Hippler M."/>
            <person name="Smith K.M."/>
            <person name="Brown D.W."/>
            <person name="Proctor R.H."/>
            <person name="Munsterkotter M."/>
            <person name="Freitag M."/>
            <person name="Humpf H.U."/>
            <person name="Guldener U."/>
            <person name="Tudzynski B."/>
        </authorList>
    </citation>
    <scope>NUCLEOTIDE SEQUENCE [LARGE SCALE GENOMIC DNA]</scope>
    <source>
        <strain evidence="2">CBS 195.34 / IMI 58289 / NRRL A-6831</strain>
    </source>
</reference>
<organism evidence="1 2">
    <name type="scientific">Gibberella fujikuroi (strain CBS 195.34 / IMI 58289 / NRRL A-6831)</name>
    <name type="common">Bakanae and foot rot disease fungus</name>
    <name type="synonym">Fusarium fujikuroi</name>
    <dbReference type="NCBI Taxonomy" id="1279085"/>
    <lineage>
        <taxon>Eukaryota</taxon>
        <taxon>Fungi</taxon>
        <taxon>Dikarya</taxon>
        <taxon>Ascomycota</taxon>
        <taxon>Pezizomycotina</taxon>
        <taxon>Sordariomycetes</taxon>
        <taxon>Hypocreomycetidae</taxon>
        <taxon>Hypocreales</taxon>
        <taxon>Nectriaceae</taxon>
        <taxon>Fusarium</taxon>
        <taxon>Fusarium fujikuroi species complex</taxon>
    </lineage>
</organism>
<evidence type="ECO:0000313" key="2">
    <source>
        <dbReference type="Proteomes" id="UP000016800"/>
    </source>
</evidence>